<feature type="region of interest" description="Disordered" evidence="1">
    <location>
        <begin position="1"/>
        <end position="34"/>
    </location>
</feature>
<proteinExistence type="predicted"/>
<dbReference type="RefSeq" id="WP_344204512.1">
    <property type="nucleotide sequence ID" value="NZ_BAAAME010000025.1"/>
</dbReference>
<organism evidence="2 3">
    <name type="scientific">Aeromicrobium alkaliterrae</name>
    <dbReference type="NCBI Taxonomy" id="302168"/>
    <lineage>
        <taxon>Bacteria</taxon>
        <taxon>Bacillati</taxon>
        <taxon>Actinomycetota</taxon>
        <taxon>Actinomycetes</taxon>
        <taxon>Propionibacteriales</taxon>
        <taxon>Nocardioidaceae</taxon>
        <taxon>Aeromicrobium</taxon>
    </lineage>
</organism>
<protein>
    <submittedName>
        <fullName evidence="2">Uncharacterized protein</fullName>
    </submittedName>
</protein>
<evidence type="ECO:0000313" key="2">
    <source>
        <dbReference type="EMBL" id="GAA1754824.1"/>
    </source>
</evidence>
<accession>A0ABN2KFG2</accession>
<gene>
    <name evidence="2" type="ORF">GCM10009710_37380</name>
</gene>
<reference evidence="2 3" key="1">
    <citation type="journal article" date="2019" name="Int. J. Syst. Evol. Microbiol.">
        <title>The Global Catalogue of Microorganisms (GCM) 10K type strain sequencing project: providing services to taxonomists for standard genome sequencing and annotation.</title>
        <authorList>
            <consortium name="The Broad Institute Genomics Platform"/>
            <consortium name="The Broad Institute Genome Sequencing Center for Infectious Disease"/>
            <person name="Wu L."/>
            <person name="Ma J."/>
        </authorList>
    </citation>
    <scope>NUCLEOTIDE SEQUENCE [LARGE SCALE GENOMIC DNA]</scope>
    <source>
        <strain evidence="2 3">JCM 13518</strain>
    </source>
</reference>
<evidence type="ECO:0000313" key="3">
    <source>
        <dbReference type="Proteomes" id="UP001501057"/>
    </source>
</evidence>
<keyword evidence="3" id="KW-1185">Reference proteome</keyword>
<comment type="caution">
    <text evidence="2">The sequence shown here is derived from an EMBL/GenBank/DDBJ whole genome shotgun (WGS) entry which is preliminary data.</text>
</comment>
<name>A0ABN2KFG2_9ACTN</name>
<dbReference type="Proteomes" id="UP001501057">
    <property type="component" value="Unassembled WGS sequence"/>
</dbReference>
<evidence type="ECO:0000256" key="1">
    <source>
        <dbReference type="SAM" id="MobiDB-lite"/>
    </source>
</evidence>
<sequence>MSTDDQGCPVGHHQAAQTPVPKVLSRSPHRNVDEIDPHDLDMTAFWSDPRVRARESVVQIDTDMQVSYAALKAELIKHLSPVIVVNNEERGGEYTLVLNGKTESLHPISRTFELAKSVAHVPLGIFSVIAPYLNRAETTDWAEPLSAFGRTLRTARERLRDADMPSGLEASSRVILDAGIAYIDKAVADGHVSIASFEQFSASVYPSIRTNMKFAADAQIRGVRKIMKKWKKQIGEKGWKDLYVVVLSIWTTSVLNQNSIIIRTLMDPGSVDSHLIDLPAAEFPADPVFVALDNLARIVQDNVAAEMVFPTDQVVADALKGPEDLLSQTILGELDEDGSEEVVRAS</sequence>
<dbReference type="EMBL" id="BAAAME010000025">
    <property type="protein sequence ID" value="GAA1754824.1"/>
    <property type="molecule type" value="Genomic_DNA"/>
</dbReference>